<reference evidence="1" key="1">
    <citation type="submission" date="2014-12" db="EMBL/GenBank/DDBJ databases">
        <title>Insight into the proteome of Arion vulgaris.</title>
        <authorList>
            <person name="Aradska J."/>
            <person name="Bulat T."/>
            <person name="Smidak R."/>
            <person name="Sarate P."/>
            <person name="Gangsoo J."/>
            <person name="Sialana F."/>
            <person name="Bilban M."/>
            <person name="Lubec G."/>
        </authorList>
    </citation>
    <scope>NUCLEOTIDE SEQUENCE</scope>
    <source>
        <tissue evidence="1">Skin</tissue>
    </source>
</reference>
<proteinExistence type="predicted"/>
<name>A0A0B6ZAF0_9EUPU</name>
<dbReference type="EMBL" id="HACG01018502">
    <property type="protein sequence ID" value="CEK65367.1"/>
    <property type="molecule type" value="Transcribed_RNA"/>
</dbReference>
<accession>A0A0B6ZAF0</accession>
<sequence>TPSHMEAIERTERTCYVSVSSFTYNNCGKDCHSRIGHYSHMRQWTQQRTNYMTISPSSPETK</sequence>
<gene>
    <name evidence="1" type="primary">ORF54815</name>
</gene>
<organism evidence="1">
    <name type="scientific">Arion vulgaris</name>
    <dbReference type="NCBI Taxonomy" id="1028688"/>
    <lineage>
        <taxon>Eukaryota</taxon>
        <taxon>Metazoa</taxon>
        <taxon>Spiralia</taxon>
        <taxon>Lophotrochozoa</taxon>
        <taxon>Mollusca</taxon>
        <taxon>Gastropoda</taxon>
        <taxon>Heterobranchia</taxon>
        <taxon>Euthyneura</taxon>
        <taxon>Panpulmonata</taxon>
        <taxon>Eupulmonata</taxon>
        <taxon>Stylommatophora</taxon>
        <taxon>Helicina</taxon>
        <taxon>Arionoidea</taxon>
        <taxon>Arionidae</taxon>
        <taxon>Arion</taxon>
    </lineage>
</organism>
<protein>
    <submittedName>
        <fullName evidence="1">Uncharacterized protein</fullName>
    </submittedName>
</protein>
<dbReference type="AlphaFoldDB" id="A0A0B6ZAF0"/>
<feature type="non-terminal residue" evidence="1">
    <location>
        <position position="1"/>
    </location>
</feature>
<evidence type="ECO:0000313" key="1">
    <source>
        <dbReference type="EMBL" id="CEK65367.1"/>
    </source>
</evidence>